<dbReference type="AlphaFoldDB" id="A0A4Y7T4G5"/>
<organism evidence="1 2">
    <name type="scientific">Coprinellus micaceus</name>
    <name type="common">Glistening ink-cap mushroom</name>
    <name type="synonym">Coprinus micaceus</name>
    <dbReference type="NCBI Taxonomy" id="71717"/>
    <lineage>
        <taxon>Eukaryota</taxon>
        <taxon>Fungi</taxon>
        <taxon>Dikarya</taxon>
        <taxon>Basidiomycota</taxon>
        <taxon>Agaricomycotina</taxon>
        <taxon>Agaricomycetes</taxon>
        <taxon>Agaricomycetidae</taxon>
        <taxon>Agaricales</taxon>
        <taxon>Agaricineae</taxon>
        <taxon>Psathyrellaceae</taxon>
        <taxon>Coprinellus</taxon>
    </lineage>
</organism>
<gene>
    <name evidence="1" type="ORF">FA13DRAFT_1735123</name>
</gene>
<evidence type="ECO:0000313" key="2">
    <source>
        <dbReference type="Proteomes" id="UP000298030"/>
    </source>
</evidence>
<proteinExistence type="predicted"/>
<protein>
    <submittedName>
        <fullName evidence="1">Uncharacterized protein</fullName>
    </submittedName>
</protein>
<sequence>MRHVTSQSKRPQFFRHWHQIHHPISRRTQSLYEEQLWHLDLPRDMFRPLYKSPGFSLIQSNLLSAEGCQCLANRLGIASLNSRQT</sequence>
<accession>A0A4Y7T4G5</accession>
<evidence type="ECO:0000313" key="1">
    <source>
        <dbReference type="EMBL" id="TEB29010.1"/>
    </source>
</evidence>
<name>A0A4Y7T4G5_COPMI</name>
<dbReference type="Proteomes" id="UP000298030">
    <property type="component" value="Unassembled WGS sequence"/>
</dbReference>
<keyword evidence="2" id="KW-1185">Reference proteome</keyword>
<comment type="caution">
    <text evidence="1">The sequence shown here is derived from an EMBL/GenBank/DDBJ whole genome shotgun (WGS) entry which is preliminary data.</text>
</comment>
<dbReference type="EMBL" id="QPFP01000029">
    <property type="protein sequence ID" value="TEB29010.1"/>
    <property type="molecule type" value="Genomic_DNA"/>
</dbReference>
<reference evidence="1 2" key="1">
    <citation type="journal article" date="2019" name="Nat. Ecol. Evol.">
        <title>Megaphylogeny resolves global patterns of mushroom evolution.</title>
        <authorList>
            <person name="Varga T."/>
            <person name="Krizsan K."/>
            <person name="Foldi C."/>
            <person name="Dima B."/>
            <person name="Sanchez-Garcia M."/>
            <person name="Sanchez-Ramirez S."/>
            <person name="Szollosi G.J."/>
            <person name="Szarkandi J.G."/>
            <person name="Papp V."/>
            <person name="Albert L."/>
            <person name="Andreopoulos W."/>
            <person name="Angelini C."/>
            <person name="Antonin V."/>
            <person name="Barry K.W."/>
            <person name="Bougher N.L."/>
            <person name="Buchanan P."/>
            <person name="Buyck B."/>
            <person name="Bense V."/>
            <person name="Catcheside P."/>
            <person name="Chovatia M."/>
            <person name="Cooper J."/>
            <person name="Damon W."/>
            <person name="Desjardin D."/>
            <person name="Finy P."/>
            <person name="Geml J."/>
            <person name="Haridas S."/>
            <person name="Hughes K."/>
            <person name="Justo A."/>
            <person name="Karasinski D."/>
            <person name="Kautmanova I."/>
            <person name="Kiss B."/>
            <person name="Kocsube S."/>
            <person name="Kotiranta H."/>
            <person name="LaButti K.M."/>
            <person name="Lechner B.E."/>
            <person name="Liimatainen K."/>
            <person name="Lipzen A."/>
            <person name="Lukacs Z."/>
            <person name="Mihaltcheva S."/>
            <person name="Morgado L.N."/>
            <person name="Niskanen T."/>
            <person name="Noordeloos M.E."/>
            <person name="Ohm R.A."/>
            <person name="Ortiz-Santana B."/>
            <person name="Ovrebo C."/>
            <person name="Racz N."/>
            <person name="Riley R."/>
            <person name="Savchenko A."/>
            <person name="Shiryaev A."/>
            <person name="Soop K."/>
            <person name="Spirin V."/>
            <person name="Szebenyi C."/>
            <person name="Tomsovsky M."/>
            <person name="Tulloss R.E."/>
            <person name="Uehling J."/>
            <person name="Grigoriev I.V."/>
            <person name="Vagvolgyi C."/>
            <person name="Papp T."/>
            <person name="Martin F.M."/>
            <person name="Miettinen O."/>
            <person name="Hibbett D.S."/>
            <person name="Nagy L.G."/>
        </authorList>
    </citation>
    <scope>NUCLEOTIDE SEQUENCE [LARGE SCALE GENOMIC DNA]</scope>
    <source>
        <strain evidence="1 2">FP101781</strain>
    </source>
</reference>
<feature type="non-terminal residue" evidence="1">
    <location>
        <position position="85"/>
    </location>
</feature>